<evidence type="ECO:0000313" key="2">
    <source>
        <dbReference type="EMBL" id="KAK3762582.1"/>
    </source>
</evidence>
<gene>
    <name evidence="2" type="ORF">RRG08_020661</name>
</gene>
<feature type="compositionally biased region" description="Pro residues" evidence="1">
    <location>
        <begin position="430"/>
        <end position="440"/>
    </location>
</feature>
<dbReference type="AlphaFoldDB" id="A0AAE0Z615"/>
<accession>A0AAE0Z615</accession>
<feature type="compositionally biased region" description="Polar residues" evidence="1">
    <location>
        <begin position="194"/>
        <end position="205"/>
    </location>
</feature>
<feature type="compositionally biased region" description="Low complexity" evidence="1">
    <location>
        <begin position="343"/>
        <end position="367"/>
    </location>
</feature>
<feature type="compositionally biased region" description="Low complexity" evidence="1">
    <location>
        <begin position="229"/>
        <end position="245"/>
    </location>
</feature>
<dbReference type="EMBL" id="JAWDGP010004681">
    <property type="protein sequence ID" value="KAK3762582.1"/>
    <property type="molecule type" value="Genomic_DNA"/>
</dbReference>
<comment type="caution">
    <text evidence="2">The sequence shown here is derived from an EMBL/GenBank/DDBJ whole genome shotgun (WGS) entry which is preliminary data.</text>
</comment>
<feature type="compositionally biased region" description="Polar residues" evidence="1">
    <location>
        <begin position="109"/>
        <end position="125"/>
    </location>
</feature>
<feature type="region of interest" description="Disordered" evidence="1">
    <location>
        <begin position="58"/>
        <end position="289"/>
    </location>
</feature>
<feature type="compositionally biased region" description="Polar residues" evidence="1">
    <location>
        <begin position="157"/>
        <end position="178"/>
    </location>
</feature>
<feature type="region of interest" description="Disordered" evidence="1">
    <location>
        <begin position="301"/>
        <end position="367"/>
    </location>
</feature>
<name>A0AAE0Z615_9GAST</name>
<sequence length="533" mass="57604">MKACSCSAGRACMLAEWTGTHQVNNLSLPAAASREGDLDLEALQLRHVLLQTYQEAQARAPVPEDGASDSSGDTITSDSGRGGSDEDISNANAAAGNSMDDSRPGHNASFLSNSSTLGQNGSLKSSVRHPTKDPVRASGSSRRKHVTFQDMDRFRSSVRSQSVTPDQRTAQPSSTSSADSEDKVTLMRGPLAQTHAQSRSGLNMTSFGPGSSLGGSRPRGHQNPLTELNIPVNTSTSSNNSSISPRGADGNGSSGGMRRDNPVYNSFGGYPQIKNSPRGPSSTLGRDSPILQTFLPTSMHNENHAQQQQQQHPFSSMTSPRLPFYEGGDTTDSLPRTWRDLPRSNSSTDRSSNNLNNSNSNSNNLPLSSRQQQLHTNQLQQPYVQMSSPRDRLNLQAHPALPKISLSARNSPRSPDPQVARGHESLPTSPRIPSPTPLLPPRESVAMDNINKNINHNSLLGNDPKGYRGYQLQNPHNTSKMASFLGGRDWTTDSIATTEDCDDQRSTTTSGSYTIDNEEDYLTLEFKPKDVVV</sequence>
<proteinExistence type="predicted"/>
<feature type="compositionally biased region" description="Low complexity" evidence="1">
    <location>
        <begin position="206"/>
        <end position="216"/>
    </location>
</feature>
<reference evidence="2" key="1">
    <citation type="journal article" date="2023" name="G3 (Bethesda)">
        <title>A reference genome for the long-term kleptoplast-retaining sea slug Elysia crispata morphotype clarki.</title>
        <authorList>
            <person name="Eastman K.E."/>
            <person name="Pendleton A.L."/>
            <person name="Shaikh M.A."/>
            <person name="Suttiyut T."/>
            <person name="Ogas R."/>
            <person name="Tomko P."/>
            <person name="Gavelis G."/>
            <person name="Widhalm J.R."/>
            <person name="Wisecaver J.H."/>
        </authorList>
    </citation>
    <scope>NUCLEOTIDE SEQUENCE</scope>
    <source>
        <strain evidence="2">ECLA1</strain>
    </source>
</reference>
<keyword evidence="3" id="KW-1185">Reference proteome</keyword>
<feature type="compositionally biased region" description="Polar residues" evidence="1">
    <location>
        <begin position="273"/>
        <end position="289"/>
    </location>
</feature>
<feature type="compositionally biased region" description="Low complexity" evidence="1">
    <location>
        <begin position="68"/>
        <end position="79"/>
    </location>
</feature>
<dbReference type="Proteomes" id="UP001283361">
    <property type="component" value="Unassembled WGS sequence"/>
</dbReference>
<evidence type="ECO:0000313" key="3">
    <source>
        <dbReference type="Proteomes" id="UP001283361"/>
    </source>
</evidence>
<organism evidence="2 3">
    <name type="scientific">Elysia crispata</name>
    <name type="common">lettuce slug</name>
    <dbReference type="NCBI Taxonomy" id="231223"/>
    <lineage>
        <taxon>Eukaryota</taxon>
        <taxon>Metazoa</taxon>
        <taxon>Spiralia</taxon>
        <taxon>Lophotrochozoa</taxon>
        <taxon>Mollusca</taxon>
        <taxon>Gastropoda</taxon>
        <taxon>Heterobranchia</taxon>
        <taxon>Euthyneura</taxon>
        <taxon>Panpulmonata</taxon>
        <taxon>Sacoglossa</taxon>
        <taxon>Placobranchoidea</taxon>
        <taxon>Plakobranchidae</taxon>
        <taxon>Elysia</taxon>
    </lineage>
</organism>
<evidence type="ECO:0000256" key="1">
    <source>
        <dbReference type="SAM" id="MobiDB-lite"/>
    </source>
</evidence>
<protein>
    <submittedName>
        <fullName evidence="2">Uncharacterized protein</fullName>
    </submittedName>
</protein>
<feature type="region of interest" description="Disordered" evidence="1">
    <location>
        <begin position="402"/>
        <end position="443"/>
    </location>
</feature>